<comment type="caution">
    <text evidence="3">The sequence shown here is derived from an EMBL/GenBank/DDBJ whole genome shotgun (WGS) entry which is preliminary data.</text>
</comment>
<keyword evidence="4" id="KW-1185">Reference proteome</keyword>
<sequence length="232" mass="27161">MPTQGRSGRLHSCHSQRSRSARPKNSKFGTPRPPTSSGEQTDFHRTLHRSRRKNKSVAMALNDHRWVHDMRRNFPPELLPEFLHLWRTLQTVVLRPETPDKIRWILTTDGCYSAASAYHLHFEGQTRSIAPAMIWSPWAPPKCRVFAWLLLQNRLWCADRLQRRQCPNSYFCPMCIRNLETSWHLFFECPFTRSIHYTTALEPQQISWLGKPLTPTESRSGISFADQHCRSP</sequence>
<feature type="compositionally biased region" description="Basic residues" evidence="1">
    <location>
        <begin position="8"/>
        <end position="25"/>
    </location>
</feature>
<evidence type="ECO:0000313" key="3">
    <source>
        <dbReference type="EMBL" id="KAK1698698.1"/>
    </source>
</evidence>
<proteinExistence type="predicted"/>
<dbReference type="Pfam" id="PF13966">
    <property type="entry name" value="zf-RVT"/>
    <property type="match status" value="1"/>
</dbReference>
<dbReference type="PANTHER" id="PTHR36617:SF17">
    <property type="entry name" value="OS01G0114800 PROTEIN"/>
    <property type="match status" value="1"/>
</dbReference>
<dbReference type="Proteomes" id="UP001231189">
    <property type="component" value="Unassembled WGS sequence"/>
</dbReference>
<name>A0AAD8U6R1_LOLMU</name>
<dbReference type="PANTHER" id="PTHR36617">
    <property type="entry name" value="PROTEIN, PUTATIVE-RELATED"/>
    <property type="match status" value="1"/>
</dbReference>
<feature type="region of interest" description="Disordered" evidence="1">
    <location>
        <begin position="1"/>
        <end position="55"/>
    </location>
</feature>
<dbReference type="InterPro" id="IPR026960">
    <property type="entry name" value="RVT-Znf"/>
</dbReference>
<evidence type="ECO:0000259" key="2">
    <source>
        <dbReference type="Pfam" id="PF13966"/>
    </source>
</evidence>
<feature type="domain" description="Reverse transcriptase zinc-binding" evidence="2">
    <location>
        <begin position="112"/>
        <end position="194"/>
    </location>
</feature>
<dbReference type="EMBL" id="JAUUTY010000001">
    <property type="protein sequence ID" value="KAK1698698.1"/>
    <property type="molecule type" value="Genomic_DNA"/>
</dbReference>
<protein>
    <recommendedName>
        <fullName evidence="2">Reverse transcriptase zinc-binding domain-containing protein</fullName>
    </recommendedName>
</protein>
<organism evidence="3 4">
    <name type="scientific">Lolium multiflorum</name>
    <name type="common">Italian ryegrass</name>
    <name type="synonym">Lolium perenne subsp. multiflorum</name>
    <dbReference type="NCBI Taxonomy" id="4521"/>
    <lineage>
        <taxon>Eukaryota</taxon>
        <taxon>Viridiplantae</taxon>
        <taxon>Streptophyta</taxon>
        <taxon>Embryophyta</taxon>
        <taxon>Tracheophyta</taxon>
        <taxon>Spermatophyta</taxon>
        <taxon>Magnoliopsida</taxon>
        <taxon>Liliopsida</taxon>
        <taxon>Poales</taxon>
        <taxon>Poaceae</taxon>
        <taxon>BOP clade</taxon>
        <taxon>Pooideae</taxon>
        <taxon>Poodae</taxon>
        <taxon>Poeae</taxon>
        <taxon>Poeae Chloroplast Group 2 (Poeae type)</taxon>
        <taxon>Loliodinae</taxon>
        <taxon>Loliinae</taxon>
        <taxon>Lolium</taxon>
    </lineage>
</organism>
<dbReference type="AlphaFoldDB" id="A0AAD8U6R1"/>
<evidence type="ECO:0000256" key="1">
    <source>
        <dbReference type="SAM" id="MobiDB-lite"/>
    </source>
</evidence>
<gene>
    <name evidence="3" type="ORF">QYE76_015395</name>
</gene>
<accession>A0AAD8U6R1</accession>
<reference evidence="3" key="1">
    <citation type="submission" date="2023-07" db="EMBL/GenBank/DDBJ databases">
        <title>A chromosome-level genome assembly of Lolium multiflorum.</title>
        <authorList>
            <person name="Chen Y."/>
            <person name="Copetti D."/>
            <person name="Kolliker R."/>
            <person name="Studer B."/>
        </authorList>
    </citation>
    <scope>NUCLEOTIDE SEQUENCE</scope>
    <source>
        <strain evidence="3">02402/16</strain>
        <tissue evidence="3">Leaf</tissue>
    </source>
</reference>
<feature type="region of interest" description="Disordered" evidence="1">
    <location>
        <begin position="212"/>
        <end position="232"/>
    </location>
</feature>
<feature type="compositionally biased region" description="Basic residues" evidence="1">
    <location>
        <begin position="46"/>
        <end position="55"/>
    </location>
</feature>
<evidence type="ECO:0000313" key="4">
    <source>
        <dbReference type="Proteomes" id="UP001231189"/>
    </source>
</evidence>